<dbReference type="KEGG" id="nga:Ngar_c14100"/>
<dbReference type="EMBL" id="CP002408">
    <property type="protein sequence ID" value="AFU58346.1"/>
    <property type="molecule type" value="Genomic_DNA"/>
</dbReference>
<sequence>MAGVGITAAIGFVFALSSLGNTLIPPEVSSPEIFNNDDGGAGPTVFATATQALKKFSSVDELKSYLLSVEANRGELETAARSFFGGSSISRGDVVNPTVTDQGTGLESLQSSAPPAPSSADAPRLAVIESGDKDYSTTNVQVQGVDEPDFLKNDGKYVYILSGDRLTIVDAYPPENATIAVKIALDIQQGQYLQNMFLNNDTLVIFYQEYSRDFVIQQYDFAPQPISRPNTHALLLDVSDRENPQVLHNYKVSGNYNNARMIGDQVYLITTSDLYDYRNPILPLVSESSSTIVRPDIYYFDNPDLYYTFNTVTSIDITADEGENAVNSTTFLMNPASTLYASEDNIYIAYQKNHPYYYYQSHSKDRFFEALVPLLPQNVQQEIREIEGNSDLTPSEKWDRVSELLQDTYNHMPESEKRRLFEEIRQALADYDERIAKETQITVIHKIAIGPEGISYSSRGEVPGRLLNQFSMDEHGDRFRVATTSEFYSPYRGSTMYNNVYVLDEAMKIVGKLEEIARGESIYSSRFMDDRLYLVTFQRIDPFFVIDLSSDAPKVLGELKLPGYSNYLHPYDENHVISIGKETKENQYGGIETLGIKLVLFNVSDVNNPAVVDVYEIGSSGTDSEVLYDHKALLFDRSKNVLSIPVSIYPDYAGPRYTEDGRYIEPKVWRGFYVFGVNPEAGFMLKGIVEHLNDTGDYYYIYGTQGSRSFYIADVLYTVSLNNLIKMNDLQSLNKINQLEIGPSGSIIKSPQLEDDTK</sequence>
<keyword evidence="3" id="KW-1185">Reference proteome</keyword>
<proteinExistence type="predicted"/>
<dbReference type="HOGENOM" id="CLU_015706_0_0_2"/>
<dbReference type="InParanoid" id="K0IAK1"/>
<feature type="compositionally biased region" description="Polar residues" evidence="1">
    <location>
        <begin position="97"/>
        <end position="110"/>
    </location>
</feature>
<dbReference type="Pfam" id="PF09826">
    <property type="entry name" value="Beta_propel"/>
    <property type="match status" value="1"/>
</dbReference>
<dbReference type="STRING" id="1237085.Ngar_c14100"/>
<dbReference type="BioCyc" id="CNIT1237085:G1324-1408-MONOMER"/>
<dbReference type="AlphaFoldDB" id="K0IAK1"/>
<dbReference type="InterPro" id="IPR019198">
    <property type="entry name" value="Beta_propeller_containing"/>
</dbReference>
<organism evidence="2 3">
    <name type="scientific">Nitrososphaera gargensis (strain Ga9.2)</name>
    <dbReference type="NCBI Taxonomy" id="1237085"/>
    <lineage>
        <taxon>Archaea</taxon>
        <taxon>Nitrososphaerota</taxon>
        <taxon>Nitrososphaeria</taxon>
        <taxon>Nitrososphaerales</taxon>
        <taxon>Nitrososphaeraceae</taxon>
        <taxon>Nitrososphaera</taxon>
    </lineage>
</organism>
<feature type="region of interest" description="Disordered" evidence="1">
    <location>
        <begin position="94"/>
        <end position="121"/>
    </location>
</feature>
<dbReference type="Proteomes" id="UP000008037">
    <property type="component" value="Chromosome"/>
</dbReference>
<evidence type="ECO:0000313" key="3">
    <source>
        <dbReference type="Proteomes" id="UP000008037"/>
    </source>
</evidence>
<reference evidence="2 3" key="1">
    <citation type="journal article" date="2012" name="Environ. Microbiol.">
        <title>The genome of the ammonia-oxidizing Candidatus Nitrososphaera gargensis: insights into metabolic versatility and environmental adaptations.</title>
        <authorList>
            <person name="Spang A."/>
            <person name="Poehlein A."/>
            <person name="Offre P."/>
            <person name="Zumbragel S."/>
            <person name="Haider S."/>
            <person name="Rychlik N."/>
            <person name="Nowka B."/>
            <person name="Schmeisser C."/>
            <person name="Lebedeva E.V."/>
            <person name="Rattei T."/>
            <person name="Bohm C."/>
            <person name="Schmid M."/>
            <person name="Galushko A."/>
            <person name="Hatzenpichler R."/>
            <person name="Weinmaier T."/>
            <person name="Daniel R."/>
            <person name="Schleper C."/>
            <person name="Spieck E."/>
            <person name="Streit W."/>
            <person name="Wagner M."/>
        </authorList>
    </citation>
    <scope>NUCLEOTIDE SEQUENCE [LARGE SCALE GENOMIC DNA]</scope>
    <source>
        <strain evidence="3">Ga9.2</strain>
    </source>
</reference>
<accession>K0IAK1</accession>
<evidence type="ECO:0000256" key="1">
    <source>
        <dbReference type="SAM" id="MobiDB-lite"/>
    </source>
</evidence>
<evidence type="ECO:0000313" key="2">
    <source>
        <dbReference type="EMBL" id="AFU58346.1"/>
    </source>
</evidence>
<name>K0IAK1_NITGG</name>
<gene>
    <name evidence="2" type="ordered locus">Ngar_c14100</name>
</gene>
<dbReference type="PATRIC" id="fig|1237085.11.peg.1374"/>
<protein>
    <submittedName>
        <fullName evidence="2">Putative copper amine oxidase-like protein</fullName>
    </submittedName>
</protein>